<sequence length="224" mass="25732">MPTIIEHYEHKLNEAKARLKKASIAVSTKNTGIEWPEFNEASKHLLICERQLAVSKNEEYADVIDFPVVWDVGAPLPHLFMNDHKAYLLFYVRSVDPNWDGTYTTIVDTASDKATSLALVEFEYCTSAKLGSPNDEVFEGHPLYGKGLELYAPLQIINSNWIKEIKKINSVHTNYNADNWKNTKHFFFGFHDSIFECIADSFKVELHQTSFRSLMQIVCQKLVR</sequence>
<evidence type="ECO:0000313" key="1">
    <source>
        <dbReference type="EMBL" id="EZH73453.1"/>
    </source>
</evidence>
<keyword evidence="2" id="KW-1185">Reference proteome</keyword>
<protein>
    <submittedName>
        <fullName evidence="1">Uncharacterized protein</fullName>
    </submittedName>
</protein>
<dbReference type="EMBL" id="AQRA01000005">
    <property type="protein sequence ID" value="EZH73453.1"/>
    <property type="molecule type" value="Genomic_DNA"/>
</dbReference>
<dbReference type="RefSeq" id="WP_034242152.1">
    <property type="nucleotide sequence ID" value="NZ_AQRA01000005.1"/>
</dbReference>
<dbReference type="eggNOG" id="ENOG5031MT4">
    <property type="taxonomic scope" value="Bacteria"/>
</dbReference>
<dbReference type="STRING" id="1317122.ATO12_16055"/>
<organism evidence="1 2">
    <name type="scientific">Aquimarina atlantica</name>
    <dbReference type="NCBI Taxonomy" id="1317122"/>
    <lineage>
        <taxon>Bacteria</taxon>
        <taxon>Pseudomonadati</taxon>
        <taxon>Bacteroidota</taxon>
        <taxon>Flavobacteriia</taxon>
        <taxon>Flavobacteriales</taxon>
        <taxon>Flavobacteriaceae</taxon>
        <taxon>Aquimarina</taxon>
    </lineage>
</organism>
<gene>
    <name evidence="1" type="ORF">ATO12_16055</name>
</gene>
<name>A0A023BUH0_9FLAO</name>
<dbReference type="AlphaFoldDB" id="A0A023BUH0"/>
<dbReference type="Proteomes" id="UP000023541">
    <property type="component" value="Unassembled WGS sequence"/>
</dbReference>
<proteinExistence type="predicted"/>
<evidence type="ECO:0000313" key="2">
    <source>
        <dbReference type="Proteomes" id="UP000023541"/>
    </source>
</evidence>
<dbReference type="OrthoDB" id="5147465at2"/>
<comment type="caution">
    <text evidence="1">The sequence shown here is derived from an EMBL/GenBank/DDBJ whole genome shotgun (WGS) entry which is preliminary data.</text>
</comment>
<accession>A0A023BUH0</accession>
<reference evidence="1 2" key="1">
    <citation type="submission" date="2014-04" db="EMBL/GenBank/DDBJ databases">
        <title>Aquimarina sp. 22II-S11-z7 Genome Sequencing.</title>
        <authorList>
            <person name="Lai Q."/>
        </authorList>
    </citation>
    <scope>NUCLEOTIDE SEQUENCE [LARGE SCALE GENOMIC DNA]</scope>
    <source>
        <strain evidence="1 2">22II-S11-z7</strain>
    </source>
</reference>